<dbReference type="PANTHER" id="PTHR34203:SF15">
    <property type="entry name" value="SLL1173 PROTEIN"/>
    <property type="match status" value="1"/>
</dbReference>
<dbReference type="SUPFAM" id="SSF53335">
    <property type="entry name" value="S-adenosyl-L-methionine-dependent methyltransferases"/>
    <property type="match status" value="1"/>
</dbReference>
<sequence>MENFLHKNSLARIKYLRRMRSTGVTFKEYCDYLYNKKNTSNNVTASSLFGKKIMRNNTFWFVQNVEEIFVDEVYRFESKNSSPFIIDCGANIGLSVIYFKKRFPNSRILAFEADNNIYNTCVSNVSAFSNENVEIVNAAVWTSDGEIVFASDNSLGGAIANSGAQEHEGITYQKVQSIQLKKYLNQKVDFLKIDIEGVEDLVLADCDDMLINVDKIFIEYHSKPGKKQNLDQILCLLTKYGFRYYIKEAWNNMLYPYIDGVNYKKYFYDLQLNIFAFRP</sequence>
<keyword evidence="2" id="KW-1185">Reference proteome</keyword>
<dbReference type="NCBIfam" id="TIGR01444">
    <property type="entry name" value="fkbM_fam"/>
    <property type="match status" value="1"/>
</dbReference>
<proteinExistence type="predicted"/>
<evidence type="ECO:0000313" key="1">
    <source>
        <dbReference type="EMBL" id="KAA9332266.1"/>
    </source>
</evidence>
<dbReference type="Proteomes" id="UP000326380">
    <property type="component" value="Unassembled WGS sequence"/>
</dbReference>
<evidence type="ECO:0000313" key="2">
    <source>
        <dbReference type="Proteomes" id="UP000326380"/>
    </source>
</evidence>
<reference evidence="1 2" key="1">
    <citation type="submission" date="2019-09" db="EMBL/GenBank/DDBJ databases">
        <title>Genome sequence of Hymenobacter sp. M3.</title>
        <authorList>
            <person name="Srinivasan S."/>
        </authorList>
    </citation>
    <scope>NUCLEOTIDE SEQUENCE [LARGE SCALE GENOMIC DNA]</scope>
    <source>
        <strain evidence="1 2">M3</strain>
    </source>
</reference>
<comment type="caution">
    <text evidence="1">The sequence shown here is derived from an EMBL/GenBank/DDBJ whole genome shotgun (WGS) entry which is preliminary data.</text>
</comment>
<gene>
    <name evidence="1" type="ORF">F0P96_12360</name>
</gene>
<organism evidence="1 2">
    <name type="scientific">Hymenobacter busanensis</name>
    <dbReference type="NCBI Taxonomy" id="2607656"/>
    <lineage>
        <taxon>Bacteria</taxon>
        <taxon>Pseudomonadati</taxon>
        <taxon>Bacteroidota</taxon>
        <taxon>Cytophagia</taxon>
        <taxon>Cytophagales</taxon>
        <taxon>Hymenobacteraceae</taxon>
        <taxon>Hymenobacter</taxon>
    </lineage>
</organism>
<dbReference type="Pfam" id="PF05050">
    <property type="entry name" value="Methyltransf_21"/>
    <property type="match status" value="1"/>
</dbReference>
<protein>
    <submittedName>
        <fullName evidence="1">FkbM family methyltransferase</fullName>
    </submittedName>
</protein>
<dbReference type="RefSeq" id="WP_151079207.1">
    <property type="nucleotide sequence ID" value="NZ_CP047647.1"/>
</dbReference>
<dbReference type="GO" id="GO:0008168">
    <property type="term" value="F:methyltransferase activity"/>
    <property type="evidence" value="ECO:0007669"/>
    <property type="project" value="UniProtKB-KW"/>
</dbReference>
<dbReference type="PANTHER" id="PTHR34203">
    <property type="entry name" value="METHYLTRANSFERASE, FKBM FAMILY PROTEIN"/>
    <property type="match status" value="1"/>
</dbReference>
<keyword evidence="1" id="KW-0489">Methyltransferase</keyword>
<dbReference type="AlphaFoldDB" id="A0A7L4ZWI5"/>
<dbReference type="EMBL" id="VTWU01000004">
    <property type="protein sequence ID" value="KAA9332266.1"/>
    <property type="molecule type" value="Genomic_DNA"/>
</dbReference>
<keyword evidence="1" id="KW-0808">Transferase</keyword>
<dbReference type="InterPro" id="IPR006342">
    <property type="entry name" value="FkbM_mtfrase"/>
</dbReference>
<accession>A0A7L4ZWI5</accession>
<dbReference type="InterPro" id="IPR029063">
    <property type="entry name" value="SAM-dependent_MTases_sf"/>
</dbReference>
<name>A0A7L4ZWI5_9BACT</name>
<dbReference type="Gene3D" id="3.40.50.150">
    <property type="entry name" value="Vaccinia Virus protein VP39"/>
    <property type="match status" value="1"/>
</dbReference>
<dbReference type="GO" id="GO:0032259">
    <property type="term" value="P:methylation"/>
    <property type="evidence" value="ECO:0007669"/>
    <property type="project" value="UniProtKB-KW"/>
</dbReference>
<dbReference type="InterPro" id="IPR052514">
    <property type="entry name" value="SAM-dependent_MTase"/>
</dbReference>